<protein>
    <recommendedName>
        <fullName evidence="6">Large ribosomal subunit protein uL29m</fullName>
    </recommendedName>
</protein>
<evidence type="ECO:0000256" key="2">
    <source>
        <dbReference type="ARBA" id="ARBA00009254"/>
    </source>
</evidence>
<organism evidence="7">
    <name type="scientific">Phallusia mammillata</name>
    <dbReference type="NCBI Taxonomy" id="59560"/>
    <lineage>
        <taxon>Eukaryota</taxon>
        <taxon>Metazoa</taxon>
        <taxon>Chordata</taxon>
        <taxon>Tunicata</taxon>
        <taxon>Ascidiacea</taxon>
        <taxon>Phlebobranchia</taxon>
        <taxon>Ascidiidae</taxon>
        <taxon>Phallusia</taxon>
    </lineage>
</organism>
<evidence type="ECO:0000256" key="1">
    <source>
        <dbReference type="ARBA" id="ARBA00004173"/>
    </source>
</evidence>
<evidence type="ECO:0000313" key="7">
    <source>
        <dbReference type="EMBL" id="CAB3263983.1"/>
    </source>
</evidence>
<dbReference type="InterPro" id="IPR038340">
    <property type="entry name" value="MRP-L47_sf"/>
</dbReference>
<comment type="similarity">
    <text evidence="2">Belongs to the universal ribosomal protein uL29 family.</text>
</comment>
<dbReference type="GO" id="GO:0005762">
    <property type="term" value="C:mitochondrial large ribosomal subunit"/>
    <property type="evidence" value="ECO:0007669"/>
    <property type="project" value="TreeGrafter"/>
</dbReference>
<keyword evidence="5" id="KW-0687">Ribonucleoprotein</keyword>
<dbReference type="PANTHER" id="PTHR21183:SF18">
    <property type="entry name" value="LARGE RIBOSOMAL SUBUNIT PROTEIN UL29M"/>
    <property type="match status" value="1"/>
</dbReference>
<evidence type="ECO:0000256" key="5">
    <source>
        <dbReference type="ARBA" id="ARBA00023274"/>
    </source>
</evidence>
<evidence type="ECO:0000256" key="4">
    <source>
        <dbReference type="ARBA" id="ARBA00023128"/>
    </source>
</evidence>
<dbReference type="Gene3D" id="6.10.330.20">
    <property type="match status" value="1"/>
</dbReference>
<accession>A0A6F9DLZ0</accession>
<gene>
    <name evidence="7" type="primary">Mrpl47</name>
</gene>
<evidence type="ECO:0000256" key="6">
    <source>
        <dbReference type="ARBA" id="ARBA00035289"/>
    </source>
</evidence>
<dbReference type="PANTHER" id="PTHR21183">
    <property type="entry name" value="RIBOSOMAL PROTEIN L47, MITOCHONDRIAL-RELATED"/>
    <property type="match status" value="1"/>
</dbReference>
<sequence length="294" mass="35323">MQCWGLRTKTSKCYLVDMPLINKIFLHLAKDVNRILFSSRARALLGHQLSFNSIVRTLHVSTRQHGLEEFFDNPKTFGKRKITKIGSPWTKDQLRRKSLLDLHKLWFVLLKERNMLLTLENICRETDEPMPGEERLEKVAESMSNLRDIITERETAKNMLLKGTPDGVPGEWRKSSLGDSYYYTYKEHLIPQELQKKQDDDKPVDIAHFDELLEEWHLRREERRIKLEKSYYYRIELKWNLIRKRNPSFPKSPPTWFRKQFRTTWKYGMHPDLPIMLPYRDSRFINNKPLKGYR</sequence>
<dbReference type="InterPro" id="IPR010729">
    <property type="entry name" value="Ribosomal_uL29_mit"/>
</dbReference>
<keyword evidence="4" id="KW-0496">Mitochondrion</keyword>
<proteinExistence type="evidence at transcript level"/>
<name>A0A6F9DLZ0_9ASCI</name>
<dbReference type="Pfam" id="PF06984">
    <property type="entry name" value="MRP-L47"/>
    <property type="match status" value="1"/>
</dbReference>
<dbReference type="EMBL" id="LR788121">
    <property type="protein sequence ID" value="CAB3263983.1"/>
    <property type="molecule type" value="mRNA"/>
</dbReference>
<keyword evidence="3 7" id="KW-0689">Ribosomal protein</keyword>
<evidence type="ECO:0000256" key="3">
    <source>
        <dbReference type="ARBA" id="ARBA00022980"/>
    </source>
</evidence>
<dbReference type="AlphaFoldDB" id="A0A6F9DLZ0"/>
<reference evidence="7" key="1">
    <citation type="submission" date="2020-04" db="EMBL/GenBank/DDBJ databases">
        <authorList>
            <person name="Neveu A P."/>
        </authorList>
    </citation>
    <scope>NUCLEOTIDE SEQUENCE</scope>
    <source>
        <tissue evidence="7">Whole embryo</tissue>
    </source>
</reference>
<dbReference type="GO" id="GO:0032543">
    <property type="term" value="P:mitochondrial translation"/>
    <property type="evidence" value="ECO:0007669"/>
    <property type="project" value="TreeGrafter"/>
</dbReference>
<comment type="subcellular location">
    <subcellularLocation>
        <location evidence="1">Mitochondrion</location>
    </subcellularLocation>
</comment>
<dbReference type="GO" id="GO:0003735">
    <property type="term" value="F:structural constituent of ribosome"/>
    <property type="evidence" value="ECO:0007669"/>
    <property type="project" value="InterPro"/>
</dbReference>